<name>A0A508T9L5_9BRAD</name>
<accession>A0A508T9L5</accession>
<dbReference type="GO" id="GO:0005737">
    <property type="term" value="C:cytoplasm"/>
    <property type="evidence" value="ECO:0007669"/>
    <property type="project" value="UniProtKB-SubCell"/>
</dbReference>
<keyword evidence="3" id="KW-0996">Nickel insertion</keyword>
<organism evidence="4 5">
    <name type="scientific">Bradyrhizobium ivorense</name>
    <dbReference type="NCBI Taxonomy" id="2511166"/>
    <lineage>
        <taxon>Bacteria</taxon>
        <taxon>Pseudomonadati</taxon>
        <taxon>Pseudomonadota</taxon>
        <taxon>Alphaproteobacteria</taxon>
        <taxon>Hyphomicrobiales</taxon>
        <taxon>Nitrobacteraceae</taxon>
        <taxon>Bradyrhizobium</taxon>
    </lineage>
</organism>
<evidence type="ECO:0000313" key="4">
    <source>
        <dbReference type="EMBL" id="VIO70796.1"/>
    </source>
</evidence>
<evidence type="ECO:0000256" key="3">
    <source>
        <dbReference type="HAMAP-Rule" id="MF_01384"/>
    </source>
</evidence>
<proteinExistence type="inferred from homology"/>
<dbReference type="GO" id="GO:0016151">
    <property type="term" value="F:nickel cation binding"/>
    <property type="evidence" value="ECO:0007669"/>
    <property type="project" value="UniProtKB-UniRule"/>
</dbReference>
<dbReference type="AlphaFoldDB" id="A0A508T9L5"/>
<comment type="function">
    <text evidence="3">Required for maturation of urease via the functional incorporation of the urease nickel metallocenter.</text>
</comment>
<comment type="subcellular location">
    <subcellularLocation>
        <location evidence="3">Cytoplasm</location>
    </subcellularLocation>
</comment>
<keyword evidence="3" id="KW-0963">Cytoplasm</keyword>
<dbReference type="EMBL" id="CAADFC020000012">
    <property type="protein sequence ID" value="VIO70796.1"/>
    <property type="molecule type" value="Genomic_DNA"/>
</dbReference>
<evidence type="ECO:0000256" key="1">
    <source>
        <dbReference type="ARBA" id="ARBA00007177"/>
    </source>
</evidence>
<dbReference type="Pfam" id="PF01774">
    <property type="entry name" value="UreD"/>
    <property type="match status" value="1"/>
</dbReference>
<protein>
    <recommendedName>
        <fullName evidence="3">Urease accessory protein UreD</fullName>
    </recommendedName>
</protein>
<evidence type="ECO:0000313" key="5">
    <source>
        <dbReference type="Proteomes" id="UP000328092"/>
    </source>
</evidence>
<dbReference type="InterPro" id="IPR002669">
    <property type="entry name" value="UreD"/>
</dbReference>
<gene>
    <name evidence="4" type="primary">ureD_2</name>
    <name evidence="3" type="synonym">ureD</name>
    <name evidence="4" type="ORF">CI1B_34090</name>
</gene>
<dbReference type="Proteomes" id="UP000328092">
    <property type="component" value="Unassembled WGS sequence"/>
</dbReference>
<reference evidence="4" key="1">
    <citation type="submission" date="2019-02" db="EMBL/GenBank/DDBJ databases">
        <authorList>
            <person name="Pothier F.J."/>
        </authorList>
    </citation>
    <scope>NUCLEOTIDE SEQUENCE</scope>
    <source>
        <strain evidence="4">CI-1B</strain>
    </source>
</reference>
<dbReference type="PANTHER" id="PTHR33643">
    <property type="entry name" value="UREASE ACCESSORY PROTEIN D"/>
    <property type="match status" value="1"/>
</dbReference>
<comment type="similarity">
    <text evidence="1 3">Belongs to the UreD family.</text>
</comment>
<comment type="caution">
    <text evidence="4">The sequence shown here is derived from an EMBL/GenBank/DDBJ whole genome shotgun (WGS) entry which is preliminary data.</text>
</comment>
<dbReference type="HAMAP" id="MF_01384">
    <property type="entry name" value="UreD"/>
    <property type="match status" value="1"/>
</dbReference>
<keyword evidence="5" id="KW-1185">Reference proteome</keyword>
<dbReference type="PANTHER" id="PTHR33643:SF1">
    <property type="entry name" value="UREASE ACCESSORY PROTEIN D"/>
    <property type="match status" value="1"/>
</dbReference>
<dbReference type="OrthoDB" id="9807968at2"/>
<keyword evidence="2 3" id="KW-0143">Chaperone</keyword>
<comment type="subunit">
    <text evidence="3">UreD, UreF and UreG form a complex that acts as a GTP-hydrolysis-dependent molecular chaperone, activating the urease apoprotein by helping to assemble the nickel containing metallocenter of UreC. The UreE protein probably delivers the nickel.</text>
</comment>
<sequence length="282" mass="29542">MQSLPLSSSAFDTGRTAEAHVVAERAGGRTILRRQHVGYPLHVTRGFYLDAARPDVLTLYIQSASGGLYAGDRLTLDVDVGTEAALHLTTQAATVVHHGRGGRSMQQLRIRVGPRAFCAISSDPYVLFPGANLALDATAVVGEDAVLLLVDGLAVHDPRCSGHGFAEYVTQQRVMRPDGRLLLLDRGRLAGGQLRNGALGTMAAAASALLVAPRDKLPGILSLTQAADECGCLAGVSEAPNQAGLVVRMLAPDGGVLTRGIEAVFQVAARAALGVEAARRRK</sequence>
<evidence type="ECO:0000256" key="2">
    <source>
        <dbReference type="ARBA" id="ARBA00023186"/>
    </source>
</evidence>
<dbReference type="RefSeq" id="WP_139860703.1">
    <property type="nucleotide sequence ID" value="NZ_CAADFC020000012.1"/>
</dbReference>